<reference evidence="1 2" key="1">
    <citation type="submission" date="2018-05" db="EMBL/GenBank/DDBJ databases">
        <title>Genomic Encyclopedia of Archaeal and Bacterial Type Strains, Phase II (KMG-II): from individual species to whole genera.</title>
        <authorList>
            <person name="Goeker M."/>
        </authorList>
    </citation>
    <scope>NUCLEOTIDE SEQUENCE [LARGE SCALE GENOMIC DNA]</scope>
    <source>
        <strain evidence="1 2">DSM 22214</strain>
    </source>
</reference>
<organism evidence="1 2">
    <name type="scientific">Arcicella aurantiaca</name>
    <dbReference type="NCBI Taxonomy" id="591202"/>
    <lineage>
        <taxon>Bacteria</taxon>
        <taxon>Pseudomonadati</taxon>
        <taxon>Bacteroidota</taxon>
        <taxon>Cytophagia</taxon>
        <taxon>Cytophagales</taxon>
        <taxon>Flectobacillaceae</taxon>
        <taxon>Arcicella</taxon>
    </lineage>
</organism>
<protein>
    <submittedName>
        <fullName evidence="1">TonB-like protein</fullName>
    </submittedName>
</protein>
<keyword evidence="2" id="KW-1185">Reference proteome</keyword>
<dbReference type="Gene3D" id="1.25.40.10">
    <property type="entry name" value="Tetratricopeptide repeat domain"/>
    <property type="match status" value="1"/>
</dbReference>
<dbReference type="Proteomes" id="UP000245489">
    <property type="component" value="Unassembled WGS sequence"/>
</dbReference>
<dbReference type="SUPFAM" id="SSF48452">
    <property type="entry name" value="TPR-like"/>
    <property type="match status" value="1"/>
</dbReference>
<dbReference type="AlphaFoldDB" id="A0A316ESY2"/>
<dbReference type="OrthoDB" id="942294at2"/>
<dbReference type="InterPro" id="IPR011990">
    <property type="entry name" value="TPR-like_helical_dom_sf"/>
</dbReference>
<dbReference type="RefSeq" id="WP_109743468.1">
    <property type="nucleotide sequence ID" value="NZ_QGGO01000013.1"/>
</dbReference>
<dbReference type="EMBL" id="QGGO01000013">
    <property type="protein sequence ID" value="PWK26270.1"/>
    <property type="molecule type" value="Genomic_DNA"/>
</dbReference>
<name>A0A316ESY2_9BACT</name>
<dbReference type="SUPFAM" id="SSF74653">
    <property type="entry name" value="TolA/TonB C-terminal domain"/>
    <property type="match status" value="1"/>
</dbReference>
<evidence type="ECO:0000313" key="1">
    <source>
        <dbReference type="EMBL" id="PWK26270.1"/>
    </source>
</evidence>
<dbReference type="Gene3D" id="3.30.1150.10">
    <property type="match status" value="1"/>
</dbReference>
<sequence>MQALYAFSGSFIIVEGNSYSIEKLTENEFIFQEVSPSKPDNELIRYHYVSTPESSGNYFYRQFIKPFIRITAKGDTAYAFNEYIYPKFKYESNGYSVELDHFDDVYETSYNYIEKNFVYPPQKKSNFAVSFSVNKSGELKNVAIKESSDSSYNEALLRAVYKTERHWLPAVYANKKVETIFNYVFKYDNSEDANVDFDMEVYLNKKSRANHFFEKKEYVKAIKLYTECILMQDEDIEPLFKRAESYFALKINKNACLDWSYLAKKGQKKAEKLFMDNCMK</sequence>
<proteinExistence type="predicted"/>
<evidence type="ECO:0000313" key="2">
    <source>
        <dbReference type="Proteomes" id="UP000245489"/>
    </source>
</evidence>
<accession>A0A316ESY2</accession>
<gene>
    <name evidence="1" type="ORF">LV89_02751</name>
</gene>
<comment type="caution">
    <text evidence="1">The sequence shown here is derived from an EMBL/GenBank/DDBJ whole genome shotgun (WGS) entry which is preliminary data.</text>
</comment>